<reference evidence="2" key="1">
    <citation type="submission" date="2017-06" db="EMBL/GenBank/DDBJ databases">
        <authorList>
            <person name="Varghese N."/>
            <person name="Submissions S."/>
        </authorList>
    </citation>
    <scope>NUCLEOTIDE SEQUENCE [LARGE SCALE GENOMIC DNA]</scope>
    <source>
        <strain evidence="2">DSM 137</strain>
    </source>
</reference>
<sequence>MKMKYVRAEKTRHGKTAYYFRRGEGERIRLPDDPESPEFFDAYALAMGGKHNTVKTRASLIREEKALSALEAALKGAKSRAREKKRPFDLTLNWARVELEAQCYKCAVSGIPFYFTKGEQRDRRNPFAPSIDRIDCAGGYTKDNCRIVIYAVNVMLSDWGDDVFYRIVEQVSQNKSGSFAPHLPPQGAALNKNN</sequence>
<keyword evidence="2" id="KW-1185">Reference proteome</keyword>
<dbReference type="Gene3D" id="3.30.40.220">
    <property type="match status" value="1"/>
</dbReference>
<dbReference type="RefSeq" id="WP_141098461.1">
    <property type="nucleotide sequence ID" value="NZ_FYDG01000008.1"/>
</dbReference>
<gene>
    <name evidence="1" type="ORF">SAMN06265338_108151</name>
</gene>
<name>A0A212RXZ9_RHOAC</name>
<proteinExistence type="predicted"/>
<organism evidence="1 2">
    <name type="scientific">Rhodoblastus acidophilus</name>
    <name type="common">Rhodopseudomonas acidophila</name>
    <dbReference type="NCBI Taxonomy" id="1074"/>
    <lineage>
        <taxon>Bacteria</taxon>
        <taxon>Pseudomonadati</taxon>
        <taxon>Pseudomonadota</taxon>
        <taxon>Alphaproteobacteria</taxon>
        <taxon>Hyphomicrobiales</taxon>
        <taxon>Rhodoblastaceae</taxon>
        <taxon>Rhodoblastus</taxon>
    </lineage>
</organism>
<dbReference type="AlphaFoldDB" id="A0A212RXZ9"/>
<dbReference type="Proteomes" id="UP000198418">
    <property type="component" value="Unassembled WGS sequence"/>
</dbReference>
<dbReference type="EMBL" id="FYDG01000008">
    <property type="protein sequence ID" value="SNB77526.1"/>
    <property type="molecule type" value="Genomic_DNA"/>
</dbReference>
<accession>A0A212RXZ9</accession>
<evidence type="ECO:0000313" key="1">
    <source>
        <dbReference type="EMBL" id="SNB77526.1"/>
    </source>
</evidence>
<protein>
    <submittedName>
        <fullName evidence="1">Uncharacterized protein</fullName>
    </submittedName>
</protein>
<evidence type="ECO:0000313" key="2">
    <source>
        <dbReference type="Proteomes" id="UP000198418"/>
    </source>
</evidence>
<dbReference type="OrthoDB" id="8456435at2"/>